<dbReference type="RefSeq" id="XP_014249818.1">
    <property type="nucleotide sequence ID" value="XM_014394332.2"/>
</dbReference>
<proteinExistence type="predicted"/>
<keyword evidence="3" id="KW-1185">Reference proteome</keyword>
<dbReference type="InterPro" id="IPR005135">
    <property type="entry name" value="Endo/exonuclease/phosphatase"/>
</dbReference>
<dbReference type="SUPFAM" id="SSF56219">
    <property type="entry name" value="DNase I-like"/>
    <property type="match status" value="1"/>
</dbReference>
<dbReference type="PANTHER" id="PTHR33273">
    <property type="entry name" value="DOMAIN-CONTAINING PROTEIN, PUTATIVE-RELATED"/>
    <property type="match status" value="1"/>
</dbReference>
<dbReference type="KEGG" id="clec:106666849"/>
<dbReference type="InterPro" id="IPR036691">
    <property type="entry name" value="Endo/exonu/phosph_ase_sf"/>
</dbReference>
<dbReference type="OMA" id="KNQMENT"/>
<dbReference type="GeneID" id="106666849"/>
<protein>
    <recommendedName>
        <fullName evidence="1">Endonuclease/exonuclease/phosphatase domain-containing protein</fullName>
    </recommendedName>
</protein>
<dbReference type="GO" id="GO:0003824">
    <property type="term" value="F:catalytic activity"/>
    <property type="evidence" value="ECO:0007669"/>
    <property type="project" value="InterPro"/>
</dbReference>
<name>A0A8I6RU85_CIMLE</name>
<evidence type="ECO:0000313" key="3">
    <source>
        <dbReference type="Proteomes" id="UP000494040"/>
    </source>
</evidence>
<organism evidence="2 3">
    <name type="scientific">Cimex lectularius</name>
    <name type="common">Bed bug</name>
    <name type="synonym">Acanthia lectularia</name>
    <dbReference type="NCBI Taxonomy" id="79782"/>
    <lineage>
        <taxon>Eukaryota</taxon>
        <taxon>Metazoa</taxon>
        <taxon>Ecdysozoa</taxon>
        <taxon>Arthropoda</taxon>
        <taxon>Hexapoda</taxon>
        <taxon>Insecta</taxon>
        <taxon>Pterygota</taxon>
        <taxon>Neoptera</taxon>
        <taxon>Paraneoptera</taxon>
        <taxon>Hemiptera</taxon>
        <taxon>Heteroptera</taxon>
        <taxon>Panheteroptera</taxon>
        <taxon>Cimicomorpha</taxon>
        <taxon>Cimicidae</taxon>
        <taxon>Cimex</taxon>
    </lineage>
</organism>
<dbReference type="OrthoDB" id="6626214at2759"/>
<accession>A0A8I6RU85</accession>
<sequence>MTTRNKTDQTAIRLNYMKEEVKMDVMMASTYMPYDSPGPPPPIETEDLVQYCRHKNLQLIIGADANSHNEVWNSTNTNKRGEKLLEFLITNDLSIINKGSEPTFVTNRRPEVIDITLFTRCVSNRIVNWAVSEEISNSDHRHIYMEITQVDKTCKVGRNPRNTDWGKYSGLLERSALTSIANIKSTLDIELTSTQIQEALINSYHEACPQTTYNNGKKVCWWNDNLAALRKKTRKLWNRAKKTGNTEEYSKTLTEYNREIKKAKQESWRKYCKEIENITEASRLHKILAKDPINPIGTIKNQMENTQKPDRKH</sequence>
<dbReference type="AlphaFoldDB" id="A0A8I6RU85"/>
<dbReference type="PANTHER" id="PTHR33273:SF4">
    <property type="entry name" value="ENDONUCLEASE_EXONUCLEASE_PHOSPHATASE DOMAIN-CONTAINING PROTEIN"/>
    <property type="match status" value="1"/>
</dbReference>
<dbReference type="Pfam" id="PF14529">
    <property type="entry name" value="Exo_endo_phos_2"/>
    <property type="match status" value="1"/>
</dbReference>
<evidence type="ECO:0000259" key="1">
    <source>
        <dbReference type="Pfam" id="PF14529"/>
    </source>
</evidence>
<dbReference type="Gene3D" id="3.60.10.10">
    <property type="entry name" value="Endonuclease/exonuclease/phosphatase"/>
    <property type="match status" value="1"/>
</dbReference>
<dbReference type="Proteomes" id="UP000494040">
    <property type="component" value="Unassembled WGS sequence"/>
</dbReference>
<evidence type="ECO:0000313" key="2">
    <source>
        <dbReference type="EnsemblMetazoa" id="XP_014249818.1"/>
    </source>
</evidence>
<reference evidence="2" key="1">
    <citation type="submission" date="2022-01" db="UniProtKB">
        <authorList>
            <consortium name="EnsemblMetazoa"/>
        </authorList>
    </citation>
    <scope>IDENTIFICATION</scope>
</reference>
<feature type="domain" description="Endonuclease/exonuclease/phosphatase" evidence="1">
    <location>
        <begin position="27"/>
        <end position="144"/>
    </location>
</feature>
<dbReference type="EnsemblMetazoa" id="XM_014394332.2">
    <property type="protein sequence ID" value="XP_014249818.1"/>
    <property type="gene ID" value="LOC106666849"/>
</dbReference>